<dbReference type="CDD" id="cd00077">
    <property type="entry name" value="HDc"/>
    <property type="match status" value="1"/>
</dbReference>
<dbReference type="STRING" id="672.VV93_v1c32760"/>
<dbReference type="GO" id="GO:0005886">
    <property type="term" value="C:plasma membrane"/>
    <property type="evidence" value="ECO:0007669"/>
    <property type="project" value="UniProtKB-SubCell"/>
</dbReference>
<dbReference type="InterPro" id="IPR029151">
    <property type="entry name" value="Sensor-like_sf"/>
</dbReference>
<dbReference type="eggNOG" id="COG2206">
    <property type="taxonomic scope" value="Bacteria"/>
</dbReference>
<evidence type="ECO:0000259" key="4">
    <source>
        <dbReference type="PROSITE" id="PS51832"/>
    </source>
</evidence>
<dbReference type="SUPFAM" id="SSF103190">
    <property type="entry name" value="Sensory domain-like"/>
    <property type="match status" value="1"/>
</dbReference>
<dbReference type="Proteomes" id="UP000002675">
    <property type="component" value="Chromosome II"/>
</dbReference>
<dbReference type="Gene3D" id="6.10.340.10">
    <property type="match status" value="1"/>
</dbReference>
<dbReference type="Pfam" id="PF13487">
    <property type="entry name" value="HD_5"/>
    <property type="match status" value="1"/>
</dbReference>
<keyword evidence="3" id="KW-1133">Transmembrane helix</keyword>
<dbReference type="InterPro" id="IPR052020">
    <property type="entry name" value="Cyclic_di-GMP/3'3'-cGAMP_PDE"/>
</dbReference>
<feature type="transmembrane region" description="Helical" evidence="3">
    <location>
        <begin position="20"/>
        <end position="42"/>
    </location>
</feature>
<evidence type="ECO:0000256" key="1">
    <source>
        <dbReference type="ARBA" id="ARBA00004533"/>
    </source>
</evidence>
<evidence type="ECO:0000256" key="3">
    <source>
        <dbReference type="SAM" id="Phobius"/>
    </source>
</evidence>
<evidence type="ECO:0000256" key="2">
    <source>
        <dbReference type="SAM" id="Coils"/>
    </source>
</evidence>
<dbReference type="SUPFAM" id="SSF55781">
    <property type="entry name" value="GAF domain-like"/>
    <property type="match status" value="1"/>
</dbReference>
<accession>Q7MFN4</accession>
<dbReference type="SMART" id="SM00471">
    <property type="entry name" value="HDc"/>
    <property type="match status" value="1"/>
</dbReference>
<dbReference type="PROSITE" id="PS51832">
    <property type="entry name" value="HD_GYP"/>
    <property type="match status" value="1"/>
</dbReference>
<comment type="subcellular location">
    <subcellularLocation>
        <location evidence="1">Cell inner membrane</location>
    </subcellularLocation>
</comment>
<dbReference type="PANTHER" id="PTHR45228">
    <property type="entry name" value="CYCLIC DI-GMP PHOSPHODIESTERASE TM_0186-RELATED"/>
    <property type="match status" value="1"/>
</dbReference>
<feature type="transmembrane region" description="Helical" evidence="3">
    <location>
        <begin position="67"/>
        <end position="88"/>
    </location>
</feature>
<protein>
    <submittedName>
        <fullName evidence="5">Chemotactic transducer-related protein</fullName>
    </submittedName>
</protein>
<proteinExistence type="predicted"/>
<gene>
    <name evidence="5" type="ordered locus">VVA0286</name>
</gene>
<feature type="transmembrane region" description="Helical" evidence="3">
    <location>
        <begin position="349"/>
        <end position="367"/>
    </location>
</feature>
<keyword evidence="3" id="KW-0812">Transmembrane</keyword>
<reference evidence="5 6" key="1">
    <citation type="journal article" date="2003" name="Genome Res.">
        <title>Comparative genome analysis of Vibrio vulnificus, a marine pathogen.</title>
        <authorList>
            <person name="Chen C.Y."/>
            <person name="Wu K.M."/>
            <person name="Chang Y.C."/>
            <person name="Chang C.H."/>
            <person name="Tsai H.C."/>
            <person name="Liao T.L."/>
            <person name="Liu Y.M."/>
            <person name="Chen H.J."/>
            <person name="Shen A.B."/>
            <person name="Li J.C."/>
            <person name="Su T.L."/>
            <person name="Shao C.P."/>
            <person name="Lee C.T."/>
            <person name="Hor L.I."/>
            <person name="Tsai S.F."/>
        </authorList>
    </citation>
    <scope>NUCLEOTIDE SEQUENCE [LARGE SCALE GENOMIC DNA]</scope>
    <source>
        <strain evidence="5 6">YJ016</strain>
    </source>
</reference>
<dbReference type="eggNOG" id="COG3437">
    <property type="taxonomic scope" value="Bacteria"/>
</dbReference>
<evidence type="ECO:0000313" key="6">
    <source>
        <dbReference type="Proteomes" id="UP000002675"/>
    </source>
</evidence>
<dbReference type="HOGENOM" id="CLU_010403_1_0_6"/>
<dbReference type="Gene3D" id="1.10.3210.10">
    <property type="entry name" value="Hypothetical protein af1432"/>
    <property type="match status" value="2"/>
</dbReference>
<dbReference type="GO" id="GO:0008081">
    <property type="term" value="F:phosphoric diester hydrolase activity"/>
    <property type="evidence" value="ECO:0007669"/>
    <property type="project" value="UniProtKB-ARBA"/>
</dbReference>
<dbReference type="InterPro" id="IPR003607">
    <property type="entry name" value="HD/PDEase_dom"/>
</dbReference>
<sequence>MKRRREPGALMKKQRYPLSIHITSLFLVLTTVVGIVLITISYNHSQTLLTKSAEGLSNEHAHKLESAFQTSVGPILTTLDFMAVSAFLDEYNNENKLKPWLSALAHIFEENPNLVALYHASESGTFTQYRMLNSPTIRQSFSAPANAFFLINNTHVDGTNEFIFLDNQFERIDYKKTNDNKFDPRVRPWFINAEMDGEIRLTEPYFFYFLKTNGVTLSRRSVNGQYVVGADFTLATLSNQLEQLAYSDRTRLALLDKEGRLLAQHQVGIDIQADVSEQQQALKTSIFASLLAKVGYPTTLFETATFNGLDWSITMTPVFLTDKVQLSLAEASPTDEILADLLSMRDKQVLTAILLLAICFCVVWLVANRLSKPLINLVYLTDNIARFNFKKTRYPQSMIKEVSNLTSSIELMEHTLHDLLRLLRDTAGNQEFEVLAKTIAHQAYLVTKAETILLYIQSEDEKKLILAANHAIIPFKVDINDFVNETPWLMAQLKEGDTIHLDRTTNALKRHQDTIFNSDIFLFPLLNREKQLVGIVTVGYERPPSETQLAKHAFLRELLSFAEIAKDNIDQMQQQKEMLNAFIELIASAIDTKSPYTGGHCQRVPQLVTWLTEVVEKDNKYFPSFKVNAKQWEEIRLAAWMHDCGKVTTPEYVVDKATKLETIYDRIHEVRMRFELLKLQGEVDYWRARSQGEDPDAAKAHLTKLHRQLDDEFAFVARCNAGGESMAEADIEKLNAIAQRQWKRTLDDQLGVSWIEQQRHRNKPELPVMEPLLADKDVHKVPWEAGFHPSQHWQQAYVLKPGEYKYDRGELHNLTVRYGTLTDEERFIINDHIIQTQIMLNRLPYPEHLKNIPEIAGGHHERMDGKGYPLGLHEEELSVPARIMAIADVFEALTSADRPYKKGKTLAESLEIMTNMATSGHIDPKIYLLFLIQKVDQKYASAFVNHSQLSEIDRESHIERVKNYMRNQF</sequence>
<name>Q7MFN4_VIBVY</name>
<evidence type="ECO:0000313" key="5">
    <source>
        <dbReference type="EMBL" id="BAC96312.1"/>
    </source>
</evidence>
<keyword evidence="2" id="KW-0175">Coiled coil</keyword>
<dbReference type="EMBL" id="BA000038">
    <property type="protein sequence ID" value="BAC96312.1"/>
    <property type="molecule type" value="Genomic_DNA"/>
</dbReference>
<dbReference type="KEGG" id="vvy:VVA0286"/>
<keyword evidence="3" id="KW-0472">Membrane</keyword>
<dbReference type="AlphaFoldDB" id="Q7MFN4"/>
<feature type="domain" description="HD-GYP" evidence="4">
    <location>
        <begin position="737"/>
        <end position="946"/>
    </location>
</feature>
<dbReference type="InterPro" id="IPR037522">
    <property type="entry name" value="HD_GYP_dom"/>
</dbReference>
<organism evidence="5 6">
    <name type="scientific">Vibrio vulnificus (strain YJ016)</name>
    <dbReference type="NCBI Taxonomy" id="196600"/>
    <lineage>
        <taxon>Bacteria</taxon>
        <taxon>Pseudomonadati</taxon>
        <taxon>Pseudomonadota</taxon>
        <taxon>Gammaproteobacteria</taxon>
        <taxon>Vibrionales</taxon>
        <taxon>Vibrionaceae</taxon>
        <taxon>Vibrio</taxon>
    </lineage>
</organism>
<dbReference type="Gene3D" id="3.30.450.20">
    <property type="entry name" value="PAS domain"/>
    <property type="match status" value="1"/>
</dbReference>
<dbReference type="PANTHER" id="PTHR45228:SF5">
    <property type="entry name" value="CYCLIC DI-GMP PHOSPHODIESTERASE VC_1348-RELATED"/>
    <property type="match status" value="1"/>
</dbReference>
<feature type="coiled-coil region" evidence="2">
    <location>
        <begin position="555"/>
        <end position="582"/>
    </location>
</feature>
<dbReference type="SUPFAM" id="SSF109604">
    <property type="entry name" value="HD-domain/PDEase-like"/>
    <property type="match status" value="2"/>
</dbReference>